<sequence>MTAGLEEHNLINPMVRKTFASTIIQNISPLVIVSLLGALSLTSCEPDLKEVDRIANMKKEEAVDISRHVDIIYSDSTRVKANLTAPEMRIKHDSTEVYEFPKSIKIIFYDDNLKETQRITSDHAIRREKEKTTTFTKNVVVTMADGSIIKTEEIIYDESQVDSNSNRIFYNHVPITAFFRDNRGNLQGSSFTSDKDFKHVNIANATGYTIITNNNLFPSLGK</sequence>
<gene>
    <name evidence="1" type="ORF">QE382_004415</name>
</gene>
<proteinExistence type="predicted"/>
<keyword evidence="2" id="KW-1185">Reference proteome</keyword>
<evidence type="ECO:0008006" key="3">
    <source>
        <dbReference type="Google" id="ProtNLM"/>
    </source>
</evidence>
<protein>
    <recommendedName>
        <fullName evidence="3">LPS export ABC transporter periplasmic protein LptC</fullName>
    </recommendedName>
</protein>
<dbReference type="Proteomes" id="UP001244640">
    <property type="component" value="Unassembled WGS sequence"/>
</dbReference>
<organism evidence="1 2">
    <name type="scientific">Sphingobacterium zeae</name>
    <dbReference type="NCBI Taxonomy" id="1776859"/>
    <lineage>
        <taxon>Bacteria</taxon>
        <taxon>Pseudomonadati</taxon>
        <taxon>Bacteroidota</taxon>
        <taxon>Sphingobacteriia</taxon>
        <taxon>Sphingobacteriales</taxon>
        <taxon>Sphingobacteriaceae</taxon>
        <taxon>Sphingobacterium</taxon>
    </lineage>
</organism>
<accession>A0ABU0UC64</accession>
<dbReference type="Pfam" id="PF06835">
    <property type="entry name" value="LptC"/>
    <property type="match status" value="1"/>
</dbReference>
<name>A0ABU0UC64_9SPHI</name>
<evidence type="ECO:0000313" key="2">
    <source>
        <dbReference type="Proteomes" id="UP001244640"/>
    </source>
</evidence>
<dbReference type="InterPro" id="IPR010664">
    <property type="entry name" value="LipoPS_assembly_LptC-rel"/>
</dbReference>
<dbReference type="EMBL" id="JAUTBA010000001">
    <property type="protein sequence ID" value="MDQ1152431.1"/>
    <property type="molecule type" value="Genomic_DNA"/>
</dbReference>
<reference evidence="1 2" key="1">
    <citation type="submission" date="2023-07" db="EMBL/GenBank/DDBJ databases">
        <title>Functional and genomic diversity of the sorghum phyllosphere microbiome.</title>
        <authorList>
            <person name="Shade A."/>
        </authorList>
    </citation>
    <scope>NUCLEOTIDE SEQUENCE [LARGE SCALE GENOMIC DNA]</scope>
    <source>
        <strain evidence="1 2">SORGH_AS_0892</strain>
    </source>
</reference>
<evidence type="ECO:0000313" key="1">
    <source>
        <dbReference type="EMBL" id="MDQ1152431.1"/>
    </source>
</evidence>
<dbReference type="RefSeq" id="WP_293879497.1">
    <property type="nucleotide sequence ID" value="NZ_JAUTBA010000001.1"/>
</dbReference>
<comment type="caution">
    <text evidence="1">The sequence shown here is derived from an EMBL/GenBank/DDBJ whole genome shotgun (WGS) entry which is preliminary data.</text>
</comment>